<protein>
    <recommendedName>
        <fullName evidence="9">Ribonuclease J</fullName>
        <shortName evidence="9">RNase J</shortName>
        <ecNumber evidence="9">3.1.-.-</ecNumber>
    </recommendedName>
</protein>
<dbReference type="AlphaFoldDB" id="A0A133YH07"/>
<dbReference type="STRING" id="1497955.HMPREF1872_00127"/>
<accession>A0A133YH07</accession>
<evidence type="ECO:0000259" key="11">
    <source>
        <dbReference type="SMART" id="SM00849"/>
    </source>
</evidence>
<feature type="binding site" evidence="9">
    <location>
        <begin position="522"/>
        <end position="526"/>
    </location>
    <ligand>
        <name>substrate</name>
    </ligand>
</feature>
<dbReference type="NCBIfam" id="TIGR00649">
    <property type="entry name" value="MG423"/>
    <property type="match status" value="1"/>
</dbReference>
<evidence type="ECO:0000256" key="6">
    <source>
        <dbReference type="ARBA" id="ARBA00022833"/>
    </source>
</evidence>
<keyword evidence="5 9" id="KW-0378">Hydrolase</keyword>
<dbReference type="InterPro" id="IPR011108">
    <property type="entry name" value="RMMBL"/>
</dbReference>
<dbReference type="InterPro" id="IPR030854">
    <property type="entry name" value="RNase_J_bac"/>
</dbReference>
<keyword evidence="6" id="KW-0862">Zinc</keyword>
<evidence type="ECO:0000256" key="9">
    <source>
        <dbReference type="HAMAP-Rule" id="MF_01491"/>
    </source>
</evidence>
<dbReference type="Pfam" id="PF17770">
    <property type="entry name" value="RNase_J_C"/>
    <property type="match status" value="1"/>
</dbReference>
<keyword evidence="1 9" id="KW-0963">Cytoplasm</keyword>
<dbReference type="InterPro" id="IPR055132">
    <property type="entry name" value="RNase_J_b_CASP"/>
</dbReference>
<gene>
    <name evidence="9" type="primary">rnj</name>
    <name evidence="12" type="ORF">HMPREF1872_00127</name>
</gene>
<dbReference type="EC" id="3.1.-.-" evidence="9"/>
<comment type="function">
    <text evidence="9">An RNase that has 5'-3' exonuclease and possibly endonuclease activity. Involved in maturation of rRNA and in some organisms also mRNA maturation and/or decay.</text>
</comment>
<keyword evidence="9" id="KW-0698">rRNA processing</keyword>
<evidence type="ECO:0000256" key="8">
    <source>
        <dbReference type="ARBA" id="ARBA00022884"/>
    </source>
</evidence>
<dbReference type="GO" id="GO:0005737">
    <property type="term" value="C:cytoplasm"/>
    <property type="evidence" value="ECO:0007669"/>
    <property type="project" value="UniProtKB-SubCell"/>
</dbReference>
<evidence type="ECO:0000313" key="13">
    <source>
        <dbReference type="Proteomes" id="UP000070080"/>
    </source>
</evidence>
<dbReference type="CDD" id="cd07714">
    <property type="entry name" value="RNaseJ_MBL-fold"/>
    <property type="match status" value="1"/>
</dbReference>
<dbReference type="InterPro" id="IPR001279">
    <property type="entry name" value="Metallo-B-lactamas"/>
</dbReference>
<keyword evidence="8 9" id="KW-0694">RNA-binding</keyword>
<dbReference type="PANTHER" id="PTHR43694:SF1">
    <property type="entry name" value="RIBONUCLEASE J"/>
    <property type="match status" value="1"/>
</dbReference>
<dbReference type="Pfam" id="PF07521">
    <property type="entry name" value="RMMBL"/>
    <property type="match status" value="1"/>
</dbReference>
<dbReference type="Gene3D" id="3.10.20.580">
    <property type="match status" value="1"/>
</dbReference>
<evidence type="ECO:0000256" key="5">
    <source>
        <dbReference type="ARBA" id="ARBA00022801"/>
    </source>
</evidence>
<dbReference type="GO" id="GO:0004534">
    <property type="term" value="F:5'-3' RNA exonuclease activity"/>
    <property type="evidence" value="ECO:0007669"/>
    <property type="project" value="UniProtKB-UniRule"/>
</dbReference>
<dbReference type="InterPro" id="IPR001587">
    <property type="entry name" value="RNase_J_CS"/>
</dbReference>
<dbReference type="PROSITE" id="PS01292">
    <property type="entry name" value="UPF0036"/>
    <property type="match status" value="1"/>
</dbReference>
<dbReference type="Pfam" id="PF00753">
    <property type="entry name" value="Lactamase_B"/>
    <property type="match status" value="1"/>
</dbReference>
<dbReference type="HAMAP" id="MF_01491">
    <property type="entry name" value="RNase_J_bact"/>
    <property type="match status" value="1"/>
</dbReference>
<dbReference type="Proteomes" id="UP000070080">
    <property type="component" value="Unassembled WGS sequence"/>
</dbReference>
<keyword evidence="13" id="KW-1185">Reference proteome</keyword>
<dbReference type="SUPFAM" id="SSF56281">
    <property type="entry name" value="Metallo-hydrolase/oxidoreductase"/>
    <property type="match status" value="1"/>
</dbReference>
<sequence length="715" mass="79974">MENLMTQTTEKNKERAIPKQKSNKKHSSQAKKESPKTLNKQMSKKQAKSDSSDKTSSLGKALRAAKTKLQSVIMPKRGISRNRQGRMNSVRITKQYLPSKEKLRASKRAKLKLRRPNLSPQLEFLKIADSEPNFNTYENRFQRMMSVQTPRSISKKLPKAPKDALKVIPLGGLCEIGKNLTCYEYGDEIIVVDVGVKFPTEDHPGIDSVLPNMQYLYEHKDKVKAIFITHGHEDHIGSIAWLMEKIQAPIYAGALAIKLIEKKLRERNLVTACQDLHACQSGDVVKAGKFSVEYIHVNHSIADAFSLAIFTPAGTVIHSGDFKVDFTPINGQAIDLQRFAELGKAGVLLYMCESTNATKSGYTMSEKTIGACFDDYFREAKGRIFVATFSSNVDRVAQVVAAAENYKRKVCLLGRSMQSVFQAAYDLGYIKVKQDTVIDLRAINKYKPEELCFIMTGSQGEPLAALSRVAYSEHPAISLKEGDTVILSSSPIPGNERSVVRVIDELYKHGANVIYNQLNDVHVSGHASREELKLMHTIIQPKYFVPGHGEYHMLYEHAKLAHELGQNWANIFIMHNGDVLALKDDFAAITGYVLGNDVLIDGSTRTLANTKVIQERHSLADKGLITLTFAVNMKNGELASDVQLKTLGFIFETDKEIESNFRKMIARQIQQTKKAGKPLPTFLASVSFRQKLLSYLRQKTGREPELMISIVHVNG</sequence>
<keyword evidence="4 9" id="KW-0255">Endonuclease</keyword>
<keyword evidence="3" id="KW-0479">Metal-binding</keyword>
<dbReference type="InterPro" id="IPR004613">
    <property type="entry name" value="RNase_J"/>
</dbReference>
<evidence type="ECO:0000256" key="1">
    <source>
        <dbReference type="ARBA" id="ARBA00022490"/>
    </source>
</evidence>
<evidence type="ECO:0000256" key="2">
    <source>
        <dbReference type="ARBA" id="ARBA00022722"/>
    </source>
</evidence>
<evidence type="ECO:0000256" key="10">
    <source>
        <dbReference type="SAM" id="MobiDB-lite"/>
    </source>
</evidence>
<reference evidence="13" key="1">
    <citation type="submission" date="2016-01" db="EMBL/GenBank/DDBJ databases">
        <authorList>
            <person name="Mitreva M."/>
            <person name="Pepin K.H."/>
            <person name="Mihindukulasuriya K.A."/>
            <person name="Fulton R."/>
            <person name="Fronick C."/>
            <person name="O'Laughlin M."/>
            <person name="Miner T."/>
            <person name="Herter B."/>
            <person name="Rosa B.A."/>
            <person name="Cordes M."/>
            <person name="Tomlinson C."/>
            <person name="Wollam A."/>
            <person name="Palsikar V.B."/>
            <person name="Mardis E.R."/>
            <person name="Wilson R.K."/>
        </authorList>
    </citation>
    <scope>NUCLEOTIDE SEQUENCE [LARGE SCALE GENOMIC DNA]</scope>
    <source>
        <strain evidence="13">KA00274</strain>
    </source>
</reference>
<comment type="caution">
    <text evidence="12">The sequence shown here is derived from an EMBL/GenBank/DDBJ whole genome shotgun (WGS) entry which is preliminary data.</text>
</comment>
<dbReference type="OrthoDB" id="9758375at2"/>
<dbReference type="Pfam" id="PF22505">
    <property type="entry name" value="RNase_J_b_CASP"/>
    <property type="match status" value="1"/>
</dbReference>
<dbReference type="GO" id="GO:0003723">
    <property type="term" value="F:RNA binding"/>
    <property type="evidence" value="ECO:0007669"/>
    <property type="project" value="UniProtKB-UniRule"/>
</dbReference>
<dbReference type="GO" id="GO:0008270">
    <property type="term" value="F:zinc ion binding"/>
    <property type="evidence" value="ECO:0007669"/>
    <property type="project" value="InterPro"/>
</dbReference>
<feature type="region of interest" description="Disordered" evidence="10">
    <location>
        <begin position="1"/>
        <end position="70"/>
    </location>
</feature>
<keyword evidence="2 9" id="KW-0540">Nuclease</keyword>
<evidence type="ECO:0000313" key="12">
    <source>
        <dbReference type="EMBL" id="KXB42456.1"/>
    </source>
</evidence>
<feature type="domain" description="Metallo-beta-lactamase" evidence="11">
    <location>
        <begin position="177"/>
        <end position="373"/>
    </location>
</feature>
<proteinExistence type="inferred from homology"/>
<dbReference type="InterPro" id="IPR036866">
    <property type="entry name" value="RibonucZ/Hydroxyglut_hydro"/>
</dbReference>
<evidence type="ECO:0000256" key="7">
    <source>
        <dbReference type="ARBA" id="ARBA00022839"/>
    </source>
</evidence>
<keyword evidence="7 9" id="KW-0269">Exonuclease</keyword>
<dbReference type="PANTHER" id="PTHR43694">
    <property type="entry name" value="RIBONUCLEASE J"/>
    <property type="match status" value="1"/>
</dbReference>
<comment type="similarity">
    <text evidence="9">Belongs to the metallo-beta-lactamase superfamily. RNA-metabolizing metallo-beta-lactamase-like family. Bacterial RNase J subfamily.</text>
</comment>
<dbReference type="EMBL" id="LSCV01000002">
    <property type="protein sequence ID" value="KXB42456.1"/>
    <property type="molecule type" value="Genomic_DNA"/>
</dbReference>
<evidence type="ECO:0000256" key="3">
    <source>
        <dbReference type="ARBA" id="ARBA00022723"/>
    </source>
</evidence>
<dbReference type="InterPro" id="IPR041636">
    <property type="entry name" value="RNase_J_C"/>
</dbReference>
<dbReference type="GO" id="GO:0006364">
    <property type="term" value="P:rRNA processing"/>
    <property type="evidence" value="ECO:0007669"/>
    <property type="project" value="UniProtKB-UniRule"/>
</dbReference>
<dbReference type="GO" id="GO:0004521">
    <property type="term" value="F:RNA endonuclease activity"/>
    <property type="evidence" value="ECO:0007669"/>
    <property type="project" value="UniProtKB-UniRule"/>
</dbReference>
<comment type="subcellular location">
    <subcellularLocation>
        <location evidence="9">Cytoplasm</location>
    </subcellularLocation>
</comment>
<organism evidence="12 13">
    <name type="scientific">Amygdalobacter nucleatus</name>
    <dbReference type="NCBI Taxonomy" id="3029274"/>
    <lineage>
        <taxon>Bacteria</taxon>
        <taxon>Bacillati</taxon>
        <taxon>Bacillota</taxon>
        <taxon>Clostridia</taxon>
        <taxon>Eubacteriales</taxon>
        <taxon>Oscillospiraceae</taxon>
        <taxon>Amygdalobacter</taxon>
    </lineage>
</organism>
<dbReference type="Gene3D" id="3.40.50.10710">
    <property type="entry name" value="Metallo-hydrolase/oxidoreductase"/>
    <property type="match status" value="1"/>
</dbReference>
<dbReference type="PATRIC" id="fig|1497955.3.peg.127"/>
<comment type="subunit">
    <text evidence="9">Homodimer, may be a subunit of the RNA degradosome.</text>
</comment>
<dbReference type="InterPro" id="IPR042173">
    <property type="entry name" value="RNase_J_2"/>
</dbReference>
<dbReference type="Gene3D" id="3.60.15.10">
    <property type="entry name" value="Ribonuclease Z/Hydroxyacylglutathione hydrolase-like"/>
    <property type="match status" value="1"/>
</dbReference>
<evidence type="ECO:0000256" key="4">
    <source>
        <dbReference type="ARBA" id="ARBA00022759"/>
    </source>
</evidence>
<name>A0A133YH07_9FIRM</name>
<dbReference type="SMART" id="SM00849">
    <property type="entry name" value="Lactamase_B"/>
    <property type="match status" value="1"/>
</dbReference>